<comment type="subunit">
    <text evidence="9">The Tol-Pal system is composed of five core proteins: the inner membrane proteins TolA, TolQ and TolR, the periplasmic protein TolB and the outer membrane protein Pal. They form a network linking the inner and outer membranes and the peptidoglycan layer.</text>
</comment>
<keyword evidence="5" id="KW-0564">Palmitate</keyword>
<evidence type="ECO:0000256" key="9">
    <source>
        <dbReference type="HAMAP-Rule" id="MF_02204"/>
    </source>
</evidence>
<evidence type="ECO:0000256" key="1">
    <source>
        <dbReference type="ARBA" id="ARBA00004442"/>
    </source>
</evidence>
<keyword evidence="7 12" id="KW-0449">Lipoprotein</keyword>
<feature type="compositionally biased region" description="Basic and acidic residues" evidence="10">
    <location>
        <begin position="171"/>
        <end position="180"/>
    </location>
</feature>
<sequence length="180" mass="19096">MQTTALYKTLGLAFGAMLLTACASKGDVNEGAGSESAAVASEAETAAVNGTAVAGEALEAEANEAQAALREQTVFYFDFDQSTLKEEGKAALQAHAAYLAASSTARVVLEGHADERGTVEYNLALGERRAMTVRRFLMANGASAEQLQVVSFGEERPAVMGSTEESYSQNRRVEVKYQSR</sequence>
<keyword evidence="13" id="KW-1185">Reference proteome</keyword>
<dbReference type="InterPro" id="IPR050330">
    <property type="entry name" value="Bact_OuterMem_StrucFunc"/>
</dbReference>
<dbReference type="EMBL" id="CP046056">
    <property type="protein sequence ID" value="QQD24509.1"/>
    <property type="molecule type" value="Genomic_DNA"/>
</dbReference>
<dbReference type="Gene3D" id="3.30.1330.60">
    <property type="entry name" value="OmpA-like domain"/>
    <property type="match status" value="1"/>
</dbReference>
<organism evidence="12 13">
    <name type="scientific">Venatoribacter cucullus</name>
    <dbReference type="NCBI Taxonomy" id="2661630"/>
    <lineage>
        <taxon>Bacteria</taxon>
        <taxon>Pseudomonadati</taxon>
        <taxon>Pseudomonadota</taxon>
        <taxon>Gammaproteobacteria</taxon>
        <taxon>Oceanospirillales</taxon>
        <taxon>Oceanospirillaceae</taxon>
        <taxon>Venatoribacter</taxon>
    </lineage>
</organism>
<comment type="similarity">
    <text evidence="9">Belongs to the Pal lipoprotein family.</text>
</comment>
<dbReference type="Pfam" id="PF00691">
    <property type="entry name" value="OmpA"/>
    <property type="match status" value="1"/>
</dbReference>
<evidence type="ECO:0000256" key="4">
    <source>
        <dbReference type="ARBA" id="ARBA00023136"/>
    </source>
</evidence>
<feature type="region of interest" description="Disordered" evidence="10">
    <location>
        <begin position="161"/>
        <end position="180"/>
    </location>
</feature>
<evidence type="ECO:0000256" key="7">
    <source>
        <dbReference type="ARBA" id="ARBA00023288"/>
    </source>
</evidence>
<dbReference type="AlphaFoldDB" id="A0A9E8FLJ5"/>
<accession>A0A9E8FLJ5</accession>
<dbReference type="PRINTS" id="PR01021">
    <property type="entry name" value="OMPADOMAIN"/>
</dbReference>
<evidence type="ECO:0000313" key="13">
    <source>
        <dbReference type="Proteomes" id="UP000596074"/>
    </source>
</evidence>
<reference evidence="12 13" key="1">
    <citation type="submission" date="2019-11" db="EMBL/GenBank/DDBJ databases">
        <title>Venatorbacter sp. nov. a predator of Campylobacter and other Gram-negative bacteria.</title>
        <authorList>
            <person name="Saeedi A."/>
            <person name="Cummings N.J."/>
            <person name="Connerton I.F."/>
            <person name="Connerton P.L."/>
        </authorList>
    </citation>
    <scope>NUCLEOTIDE SEQUENCE [LARGE SCALE GENOMIC DNA]</scope>
    <source>
        <strain evidence="12">XL5</strain>
    </source>
</reference>
<feature type="chain" id="PRO_5043669461" description="Peptidoglycan-associated protein" evidence="11">
    <location>
        <begin position="24"/>
        <end position="180"/>
    </location>
</feature>
<dbReference type="NCBIfam" id="TIGR02802">
    <property type="entry name" value="Pal_lipo"/>
    <property type="match status" value="1"/>
</dbReference>
<comment type="subcellular location">
    <subcellularLocation>
        <location evidence="1">Cell outer membrane</location>
    </subcellularLocation>
</comment>
<dbReference type="CDD" id="cd07185">
    <property type="entry name" value="OmpA_C-like"/>
    <property type="match status" value="1"/>
</dbReference>
<proteinExistence type="inferred from homology"/>
<keyword evidence="4" id="KW-0472">Membrane</keyword>
<dbReference type="PANTHER" id="PTHR30329">
    <property type="entry name" value="STATOR ELEMENT OF FLAGELLAR MOTOR COMPLEX"/>
    <property type="match status" value="1"/>
</dbReference>
<evidence type="ECO:0000256" key="5">
    <source>
        <dbReference type="ARBA" id="ARBA00023139"/>
    </source>
</evidence>
<dbReference type="InterPro" id="IPR006664">
    <property type="entry name" value="OMP_bac"/>
</dbReference>
<evidence type="ECO:0000256" key="10">
    <source>
        <dbReference type="SAM" id="MobiDB-lite"/>
    </source>
</evidence>
<keyword evidence="2 9" id="KW-0132">Cell division</keyword>
<evidence type="ECO:0000256" key="2">
    <source>
        <dbReference type="ARBA" id="ARBA00022618"/>
    </source>
</evidence>
<dbReference type="HAMAP" id="MF_02204">
    <property type="entry name" value="Pal"/>
    <property type="match status" value="1"/>
</dbReference>
<dbReference type="InterPro" id="IPR014169">
    <property type="entry name" value="Pal_lipo_C"/>
</dbReference>
<feature type="signal peptide" evidence="11">
    <location>
        <begin position="1"/>
        <end position="23"/>
    </location>
</feature>
<keyword evidence="6" id="KW-0998">Cell outer membrane</keyword>
<evidence type="ECO:0000256" key="11">
    <source>
        <dbReference type="SAM" id="SignalP"/>
    </source>
</evidence>
<dbReference type="InterPro" id="IPR006665">
    <property type="entry name" value="OmpA-like"/>
</dbReference>
<name>A0A9E8FLJ5_9GAMM</name>
<evidence type="ECO:0000256" key="3">
    <source>
        <dbReference type="ARBA" id="ARBA00022729"/>
    </source>
</evidence>
<dbReference type="PANTHER" id="PTHR30329:SF21">
    <property type="entry name" value="LIPOPROTEIN YIAD-RELATED"/>
    <property type="match status" value="1"/>
</dbReference>
<dbReference type="Proteomes" id="UP000596074">
    <property type="component" value="Chromosome"/>
</dbReference>
<dbReference type="SUPFAM" id="SSF103088">
    <property type="entry name" value="OmpA-like"/>
    <property type="match status" value="1"/>
</dbReference>
<dbReference type="InterPro" id="IPR036737">
    <property type="entry name" value="OmpA-like_sf"/>
</dbReference>
<evidence type="ECO:0000256" key="8">
    <source>
        <dbReference type="ARBA" id="ARBA00023306"/>
    </source>
</evidence>
<dbReference type="GO" id="GO:0051301">
    <property type="term" value="P:cell division"/>
    <property type="evidence" value="ECO:0007669"/>
    <property type="project" value="UniProtKB-UniRule"/>
</dbReference>
<dbReference type="RefSeq" id="WP_228344563.1">
    <property type="nucleotide sequence ID" value="NZ_CP045550.1"/>
</dbReference>
<dbReference type="PROSITE" id="PS51123">
    <property type="entry name" value="OMPA_2"/>
    <property type="match status" value="1"/>
</dbReference>
<gene>
    <name evidence="9 12" type="primary">pal</name>
    <name evidence="12" type="ORF">GJQ55_08515</name>
</gene>
<keyword evidence="8 9" id="KW-0131">Cell cycle</keyword>
<evidence type="ECO:0000256" key="6">
    <source>
        <dbReference type="ARBA" id="ARBA00023237"/>
    </source>
</evidence>
<keyword evidence="3 11" id="KW-0732">Signal</keyword>
<comment type="function">
    <text evidence="9">Part of the Tol-Pal system, which plays a role in outer membrane invagination during cell division and is important for maintaining outer membrane integrity.</text>
</comment>
<protein>
    <recommendedName>
        <fullName evidence="9">Peptidoglycan-associated protein</fullName>
    </recommendedName>
</protein>
<evidence type="ECO:0000313" key="12">
    <source>
        <dbReference type="EMBL" id="QQD24509.1"/>
    </source>
</evidence>
<dbReference type="GO" id="GO:0009279">
    <property type="term" value="C:cell outer membrane"/>
    <property type="evidence" value="ECO:0007669"/>
    <property type="project" value="UniProtKB-SubCell"/>
</dbReference>
<dbReference type="KEGG" id="vcw:GJQ55_08515"/>
<dbReference type="InterPro" id="IPR039001">
    <property type="entry name" value="Pal"/>
</dbReference>